<feature type="compositionally biased region" description="Basic and acidic residues" evidence="7">
    <location>
        <begin position="85"/>
        <end position="160"/>
    </location>
</feature>
<feature type="domain" description="Chromatin assembly factor 1 subunit Cac1-like C-terminal" evidence="10">
    <location>
        <begin position="560"/>
        <end position="615"/>
    </location>
</feature>
<keyword evidence="6" id="KW-0539">Nucleus</keyword>
<evidence type="ECO:0000256" key="6">
    <source>
        <dbReference type="ARBA" id="ARBA00023242"/>
    </source>
</evidence>
<proteinExistence type="predicted"/>
<evidence type="ECO:0000256" key="1">
    <source>
        <dbReference type="ARBA" id="ARBA00004123"/>
    </source>
</evidence>
<dbReference type="Proteomes" id="UP001152607">
    <property type="component" value="Unassembled WGS sequence"/>
</dbReference>
<dbReference type="GO" id="GO:0006260">
    <property type="term" value="P:DNA replication"/>
    <property type="evidence" value="ECO:0007669"/>
    <property type="project" value="UniProtKB-KW"/>
</dbReference>
<feature type="region of interest" description="Disordered" evidence="7">
    <location>
        <begin position="1"/>
        <end position="180"/>
    </location>
</feature>
<dbReference type="GO" id="GO:0006281">
    <property type="term" value="P:DNA repair"/>
    <property type="evidence" value="ECO:0007669"/>
    <property type="project" value="UniProtKB-KW"/>
</dbReference>
<dbReference type="GO" id="GO:0006334">
    <property type="term" value="P:nucleosome assembly"/>
    <property type="evidence" value="ECO:0007669"/>
    <property type="project" value="TreeGrafter"/>
</dbReference>
<feature type="compositionally biased region" description="Polar residues" evidence="7">
    <location>
        <begin position="23"/>
        <end position="76"/>
    </location>
</feature>
<keyword evidence="4" id="KW-0143">Chaperone</keyword>
<feature type="region of interest" description="Disordered" evidence="7">
    <location>
        <begin position="375"/>
        <end position="401"/>
    </location>
</feature>
<comment type="subcellular location">
    <subcellularLocation>
        <location evidence="1">Nucleus</location>
    </subcellularLocation>
</comment>
<dbReference type="GO" id="GO:0005634">
    <property type="term" value="C:nucleus"/>
    <property type="evidence" value="ECO:0007669"/>
    <property type="project" value="UniProtKB-SubCell"/>
</dbReference>
<dbReference type="GO" id="GO:0033186">
    <property type="term" value="C:CAF-1 complex"/>
    <property type="evidence" value="ECO:0007669"/>
    <property type="project" value="TreeGrafter"/>
</dbReference>
<evidence type="ECO:0008006" key="13">
    <source>
        <dbReference type="Google" id="ProtNLM"/>
    </source>
</evidence>
<comment type="caution">
    <text evidence="11">The sequence shown here is derived from an EMBL/GenBank/DDBJ whole genome shotgun (WGS) entry which is preliminary data.</text>
</comment>
<evidence type="ECO:0000313" key="12">
    <source>
        <dbReference type="Proteomes" id="UP001152607"/>
    </source>
</evidence>
<dbReference type="Pfam" id="PF21796">
    <property type="entry name" value="Cac1_C"/>
    <property type="match status" value="1"/>
</dbReference>
<keyword evidence="3" id="KW-0227">DNA damage</keyword>
<dbReference type="InterPro" id="IPR022043">
    <property type="entry name" value="CAF1A_DD"/>
</dbReference>
<feature type="region of interest" description="Disordered" evidence="7">
    <location>
        <begin position="481"/>
        <end position="555"/>
    </location>
</feature>
<evidence type="ECO:0000256" key="2">
    <source>
        <dbReference type="ARBA" id="ARBA00022705"/>
    </source>
</evidence>
<dbReference type="Pfam" id="PF11600">
    <property type="entry name" value="CAF1A_acidic"/>
    <property type="match status" value="1"/>
</dbReference>
<sequence>MEAPVPAVPFASPQKRPLEDDAQPSTPNRPSTSTASTPLSILSSVATPSPVQQQHATSNTTPALPQSTPTASSNAQPPAKKRKLTPQEKEAERFEKEAKAKARAEKKEQKEAEDKLKAEKREEERKRKEDVKQKKEEEKRKKEDEKRKKEEDKQRKERSQLKLNAFFSKPKATGDSTGKSLVDNLHVPTTGSVSLAPDTGVSITNAAPPSPQKAIRNNAKSDYERFFLPFAPPPYTTVASQNALLEDPEAVSAAKARMEKLIAQEDVDMEPVTVENFRSIFPKRRRGMDIPTIGHVVGLVNGSAHMPMDSIRGNGKPQPLDLLKKIPMKYLHFSEDVRPPYFGTYTRSHTLSESRKVALNPVSRGLKELDYDYDSEAEWEEPEEGEDIDSDDEEDLDEEMDEEMEGFLDDEEATDTKRRLLNGDQEPVSSGLCWEDANRVSILNDGSGAICTDFRDFRMGCLLESQPRSIDPFSTIYWGAPDPPPQPPSIPGQPTIKSAVSGLMNPPRLPLSSRPANGLLNTLNLPSSSSASLPGFSSSTTSTSSSSSSKPKQTIPPDQLAAFKAAIDGQDLTKIAMIEALKKKFPKLGKQAISDTLGTVAKRVGSKQREKVWVLL</sequence>
<dbReference type="AlphaFoldDB" id="A0A9W4U6X4"/>
<dbReference type="InterPro" id="IPR021644">
    <property type="entry name" value="CAF-1_p150_acidic"/>
</dbReference>
<keyword evidence="2" id="KW-0235">DNA replication</keyword>
<evidence type="ECO:0000259" key="8">
    <source>
        <dbReference type="Pfam" id="PF11600"/>
    </source>
</evidence>
<accession>A0A9W4U6X4</accession>
<evidence type="ECO:0000256" key="3">
    <source>
        <dbReference type="ARBA" id="ARBA00022763"/>
    </source>
</evidence>
<evidence type="ECO:0000313" key="11">
    <source>
        <dbReference type="EMBL" id="CAI6293239.1"/>
    </source>
</evidence>
<name>A0A9W4U6X4_9PLEO</name>
<keyword evidence="5" id="KW-0234">DNA repair</keyword>
<protein>
    <recommendedName>
        <fullName evidence="13">Chromatin assembly factor 1 subunit A</fullName>
    </recommendedName>
</protein>
<evidence type="ECO:0000259" key="10">
    <source>
        <dbReference type="Pfam" id="PF21796"/>
    </source>
</evidence>
<dbReference type="PANTHER" id="PTHR15272">
    <property type="entry name" value="CHROMATIN ASSEMBLY FACTOR 1 SUBUNIT A CAF-1 SUBUNIT A"/>
    <property type="match status" value="1"/>
</dbReference>
<feature type="compositionally biased region" description="Pro residues" evidence="7">
    <location>
        <begin position="481"/>
        <end position="491"/>
    </location>
</feature>
<gene>
    <name evidence="11" type="ORF">PDIGIT_LOCUS2540</name>
</gene>
<dbReference type="Pfam" id="PF12253">
    <property type="entry name" value="CAF1A_dimeriz"/>
    <property type="match status" value="1"/>
</dbReference>
<organism evidence="11 12">
    <name type="scientific">Periconia digitata</name>
    <dbReference type="NCBI Taxonomy" id="1303443"/>
    <lineage>
        <taxon>Eukaryota</taxon>
        <taxon>Fungi</taxon>
        <taxon>Dikarya</taxon>
        <taxon>Ascomycota</taxon>
        <taxon>Pezizomycotina</taxon>
        <taxon>Dothideomycetes</taxon>
        <taxon>Pleosporomycetidae</taxon>
        <taxon>Pleosporales</taxon>
        <taxon>Massarineae</taxon>
        <taxon>Periconiaceae</taxon>
        <taxon>Periconia</taxon>
    </lineage>
</organism>
<evidence type="ECO:0000256" key="4">
    <source>
        <dbReference type="ARBA" id="ARBA00023186"/>
    </source>
</evidence>
<reference evidence="11" key="1">
    <citation type="submission" date="2023-01" db="EMBL/GenBank/DDBJ databases">
        <authorList>
            <person name="Van Ghelder C."/>
            <person name="Rancurel C."/>
        </authorList>
    </citation>
    <scope>NUCLEOTIDE SEQUENCE</scope>
    <source>
        <strain evidence="11">CNCM I-4278</strain>
    </source>
</reference>
<evidence type="ECO:0000256" key="5">
    <source>
        <dbReference type="ARBA" id="ARBA00023204"/>
    </source>
</evidence>
<dbReference type="OrthoDB" id="79480at2759"/>
<evidence type="ECO:0000256" key="7">
    <source>
        <dbReference type="SAM" id="MobiDB-lite"/>
    </source>
</evidence>
<dbReference type="PANTHER" id="PTHR15272:SF0">
    <property type="entry name" value="CHROMATIN ASSEMBLY FACTOR 1 SUBUNIT A"/>
    <property type="match status" value="1"/>
</dbReference>
<evidence type="ECO:0000259" key="9">
    <source>
        <dbReference type="Pfam" id="PF12253"/>
    </source>
</evidence>
<dbReference type="EMBL" id="CAOQHR010000002">
    <property type="protein sequence ID" value="CAI6293239.1"/>
    <property type="molecule type" value="Genomic_DNA"/>
</dbReference>
<keyword evidence="12" id="KW-1185">Reference proteome</keyword>
<feature type="compositionally biased region" description="Low complexity" evidence="7">
    <location>
        <begin position="518"/>
        <end position="549"/>
    </location>
</feature>
<dbReference type="InterPro" id="IPR048800">
    <property type="entry name" value="Cac1-like_C"/>
</dbReference>
<feature type="domain" description="Chromatin assembly factor 1 p150 subunit acidic region" evidence="8">
    <location>
        <begin position="79"/>
        <end position="175"/>
    </location>
</feature>
<feature type="domain" description="Chromatin assembly factor 1 subunit A dimerization" evidence="9">
    <location>
        <begin position="329"/>
        <end position="403"/>
    </location>
</feature>